<feature type="active site" description="Nucleophile" evidence="2">
    <location>
        <position position="71"/>
    </location>
</feature>
<dbReference type="EMBL" id="LNYV01000037">
    <property type="protein sequence ID" value="KTD54617.1"/>
    <property type="molecule type" value="Genomic_DNA"/>
</dbReference>
<name>A0A0W0YCD8_9GAMM</name>
<evidence type="ECO:0000313" key="6">
    <source>
        <dbReference type="Proteomes" id="UP000054621"/>
    </source>
</evidence>
<dbReference type="CDD" id="cd07207">
    <property type="entry name" value="Pat_ExoU_VipD_like"/>
    <property type="match status" value="1"/>
</dbReference>
<dbReference type="RefSeq" id="WP_027272113.1">
    <property type="nucleotide sequence ID" value="NZ_CAAAJE010000031.1"/>
</dbReference>
<reference evidence="5 6" key="1">
    <citation type="submission" date="2015-11" db="EMBL/GenBank/DDBJ databases">
        <title>Genomic analysis of 38 Legionella species identifies large and diverse effector repertoires.</title>
        <authorList>
            <person name="Burstein D."/>
            <person name="Amaro F."/>
            <person name="Zusman T."/>
            <person name="Lifshitz Z."/>
            <person name="Cohen O."/>
            <person name="Gilbert J.A."/>
            <person name="Pupko T."/>
            <person name="Shuman H.A."/>
            <person name="Segal G."/>
        </authorList>
    </citation>
    <scope>NUCLEOTIDE SEQUENCE [LARGE SCALE GENOMIC DNA]</scope>
    <source>
        <strain evidence="5 6">Mt.St.Helens-4</strain>
    </source>
</reference>
<dbReference type="Proteomes" id="UP000054621">
    <property type="component" value="Unassembled WGS sequence"/>
</dbReference>
<dbReference type="PROSITE" id="PS51635">
    <property type="entry name" value="PNPLA"/>
    <property type="match status" value="1"/>
</dbReference>
<dbReference type="GO" id="GO:0016787">
    <property type="term" value="F:hydrolase activity"/>
    <property type="evidence" value="ECO:0007669"/>
    <property type="project" value="UniProtKB-UniRule"/>
</dbReference>
<evidence type="ECO:0000259" key="4">
    <source>
        <dbReference type="PROSITE" id="PS51635"/>
    </source>
</evidence>
<dbReference type="eggNOG" id="COG1752">
    <property type="taxonomic scope" value="Bacteria"/>
</dbReference>
<dbReference type="PANTHER" id="PTHR46394:SF1">
    <property type="entry name" value="PNPLA DOMAIN-CONTAINING PROTEIN"/>
    <property type="match status" value="1"/>
</dbReference>
<keyword evidence="3" id="KW-1133">Transmembrane helix</keyword>
<dbReference type="PATRIC" id="fig|28087.4.peg.3693"/>
<dbReference type="InterPro" id="IPR016035">
    <property type="entry name" value="Acyl_Trfase/lysoPLipase"/>
</dbReference>
<evidence type="ECO:0000256" key="1">
    <source>
        <dbReference type="ARBA" id="ARBA00023098"/>
    </source>
</evidence>
<dbReference type="Gene3D" id="3.40.1090.10">
    <property type="entry name" value="Cytosolic phospholipase A2 catalytic domain"/>
    <property type="match status" value="1"/>
</dbReference>
<feature type="short sequence motif" description="GXGXXG" evidence="2">
    <location>
        <begin position="40"/>
        <end position="45"/>
    </location>
</feature>
<feature type="short sequence motif" description="DGA/G" evidence="2">
    <location>
        <begin position="249"/>
        <end position="251"/>
    </location>
</feature>
<keyword evidence="2" id="KW-0378">Hydrolase</keyword>
<evidence type="ECO:0000256" key="2">
    <source>
        <dbReference type="PROSITE-ProRule" id="PRU01161"/>
    </source>
</evidence>
<dbReference type="GO" id="GO:0016042">
    <property type="term" value="P:lipid catabolic process"/>
    <property type="evidence" value="ECO:0007669"/>
    <property type="project" value="UniProtKB-UniRule"/>
</dbReference>
<feature type="active site" description="Proton acceptor" evidence="2">
    <location>
        <position position="249"/>
    </location>
</feature>
<feature type="domain" description="PNPLA" evidence="4">
    <location>
        <begin position="36"/>
        <end position="262"/>
    </location>
</feature>
<proteinExistence type="predicted"/>
<keyword evidence="3" id="KW-0472">Membrane</keyword>
<feature type="short sequence motif" description="GXSXG" evidence="2">
    <location>
        <begin position="69"/>
        <end position="73"/>
    </location>
</feature>
<dbReference type="PANTHER" id="PTHR46394">
    <property type="entry name" value="ANNEXIN"/>
    <property type="match status" value="1"/>
</dbReference>
<comment type="caution">
    <text evidence="5">The sequence shown here is derived from an EMBL/GenBank/DDBJ whole genome shotgun (WGS) entry which is preliminary data.</text>
</comment>
<sequence length="857" mass="95968">MTQNKKEAVVDEHSKKIKQVEELYEFIKSLLPPKRGTCSGGGAKGVVNSGVYKALVTAGILKNMEMFSGASAGAITSTIWALGMSPEKFRKTMLDTNLKQLMGKRVNKKPGNDTGCLFGVTKDGQPLLDFIRGNIIETVRDNLAIEINKLINQKKTCPDDLNDLIDELKKPEPKIKFSHLKILNEHFPQTFKKLSLNAVSFPDGAMHIFSSETTPEVEIALACRASASIPVVLEPVTIEIDSVERKFVDGGLYDNLPTDYFDYDAINESFVPNKKSLQTLVFAFGEGLDNNDNPVFQALYSNYLEAWENIKQIKMKLDPIEPLPNSSEELARFLKDFFNKELSEETKIESINQSIDKVLSKYKDNNETVDYGKISASLFNQIKEDLDHTIYKADWKEQLKRNKLIRIFGDLKTDYKNTHQKEIGYDKLRAQYPLNTIELRVGSLTTTSFDEATKVARIMDAMGFLDTITHIINHDLHVTSHFVHSMDEFPSNLSDYVGHYIIIDKENNVHELYRIDETGQKNPVDVNNMAEHMVNIEALKASAVNDQTIFNAEQFYIDLVENFKIFYRKIGNSREVADEQDDPLMKKIVMLECQLQDKSKAVVSREVYYLIKENVEKKLTSAEAFALSRAVEVLNKNSTIQQVETEIAEKKADFLIDEYEKWVQEFRNRIGEIKERKLTKASENVLKVVQKGVEKPLSKTDPATLTNLIKVLRRASKTLDDRNDETKSVDNIIELTNLSKKISINKCINGNNIKKSLCYFALAAAACIGILLIPVTGGGSLLLTIAGVMGLSAMATAATVATVAGTAAAAGRLAYAYNNDNQLSSAVSKFKETLDNIKGSVENKEARLGVIGGLQKN</sequence>
<gene>
    <name evidence="5" type="ORF">Lsai_3439</name>
</gene>
<dbReference type="AlphaFoldDB" id="A0A0W0YCD8"/>
<protein>
    <submittedName>
        <fullName evidence="5">Putative esterase with patatin domain protein</fullName>
    </submittedName>
</protein>
<evidence type="ECO:0000313" key="5">
    <source>
        <dbReference type="EMBL" id="KTD54617.1"/>
    </source>
</evidence>
<dbReference type="InterPro" id="IPR002641">
    <property type="entry name" value="PNPLA_dom"/>
</dbReference>
<dbReference type="SUPFAM" id="SSF52151">
    <property type="entry name" value="FabD/lysophospholipase-like"/>
    <property type="match status" value="1"/>
</dbReference>
<feature type="transmembrane region" description="Helical" evidence="3">
    <location>
        <begin position="781"/>
        <end position="804"/>
    </location>
</feature>
<organism evidence="5 6">
    <name type="scientific">Legionella sainthelensi</name>
    <dbReference type="NCBI Taxonomy" id="28087"/>
    <lineage>
        <taxon>Bacteria</taxon>
        <taxon>Pseudomonadati</taxon>
        <taxon>Pseudomonadota</taxon>
        <taxon>Gammaproteobacteria</taxon>
        <taxon>Legionellales</taxon>
        <taxon>Legionellaceae</taxon>
        <taxon>Legionella</taxon>
    </lineage>
</organism>
<dbReference type="OrthoDB" id="7021815at2"/>
<keyword evidence="3" id="KW-0812">Transmembrane</keyword>
<dbReference type="STRING" id="28087.Lsai_3439"/>
<dbReference type="InterPro" id="IPR052580">
    <property type="entry name" value="Lipid_Hydrolase"/>
</dbReference>
<feature type="transmembrane region" description="Helical" evidence="3">
    <location>
        <begin position="756"/>
        <end position="775"/>
    </location>
</feature>
<keyword evidence="2" id="KW-0442">Lipid degradation</keyword>
<accession>A0A0W0YCD8</accession>
<keyword evidence="1 2" id="KW-0443">Lipid metabolism</keyword>
<dbReference type="Pfam" id="PF01734">
    <property type="entry name" value="Patatin"/>
    <property type="match status" value="1"/>
</dbReference>
<evidence type="ECO:0000256" key="3">
    <source>
        <dbReference type="SAM" id="Phobius"/>
    </source>
</evidence>